<dbReference type="Gene3D" id="1.10.357.10">
    <property type="entry name" value="Tetracycline Repressor, domain 2"/>
    <property type="match status" value="1"/>
</dbReference>
<dbReference type="Pfam" id="PF02909">
    <property type="entry name" value="TetR_C_1"/>
    <property type="match status" value="1"/>
</dbReference>
<dbReference type="PANTHER" id="PTHR30055">
    <property type="entry name" value="HTH-TYPE TRANSCRIPTIONAL REGULATOR RUTR"/>
    <property type="match status" value="1"/>
</dbReference>
<protein>
    <submittedName>
        <fullName evidence="6">TetR/AcrR family transcriptional regulator C-terminal domain-containing protein</fullName>
    </submittedName>
</protein>
<evidence type="ECO:0000259" key="5">
    <source>
        <dbReference type="PROSITE" id="PS50977"/>
    </source>
</evidence>
<sequence length="187" mass="20388">MARPSTRLITRERIMTTALRLVDEHGPEALSVSRVAAELGVKGPSLYNHISGRGELVEGLRELLTARIGTGHAELRPWTVAAERWARAYRTVFAAHPRVVPLLTAQPIGSAATLDAYERAYAVLREAGWPDSEVPAVVRSIEYFVVGSALDLITLDPEQAELGFEIGLTSLIRGLEERLAGHVDADD</sequence>
<evidence type="ECO:0000313" key="6">
    <source>
        <dbReference type="EMBL" id="WOX20111.1"/>
    </source>
</evidence>
<dbReference type="InterPro" id="IPR001647">
    <property type="entry name" value="HTH_TetR"/>
</dbReference>
<organism evidence="6 7">
    <name type="scientific">Streptomyces solicathayae</name>
    <dbReference type="NCBI Taxonomy" id="3081768"/>
    <lineage>
        <taxon>Bacteria</taxon>
        <taxon>Bacillati</taxon>
        <taxon>Actinomycetota</taxon>
        <taxon>Actinomycetes</taxon>
        <taxon>Kitasatosporales</taxon>
        <taxon>Streptomycetaceae</taxon>
        <taxon>Streptomyces</taxon>
    </lineage>
</organism>
<dbReference type="InterPro" id="IPR036271">
    <property type="entry name" value="Tet_transcr_reg_TetR-rel_C_sf"/>
</dbReference>
<dbReference type="SUPFAM" id="SSF48498">
    <property type="entry name" value="Tetracyclin repressor-like, C-terminal domain"/>
    <property type="match status" value="1"/>
</dbReference>
<dbReference type="PANTHER" id="PTHR30055:SF151">
    <property type="entry name" value="TRANSCRIPTIONAL REGULATORY PROTEIN"/>
    <property type="match status" value="1"/>
</dbReference>
<keyword evidence="7" id="KW-1185">Reference proteome</keyword>
<keyword evidence="1" id="KW-0805">Transcription regulation</keyword>
<accession>A0ABZ0LKV4</accession>
<dbReference type="SUPFAM" id="SSF46689">
    <property type="entry name" value="Homeodomain-like"/>
    <property type="match status" value="1"/>
</dbReference>
<dbReference type="InterPro" id="IPR004111">
    <property type="entry name" value="Repressor_TetR_C"/>
</dbReference>
<evidence type="ECO:0000256" key="1">
    <source>
        <dbReference type="ARBA" id="ARBA00023015"/>
    </source>
</evidence>
<dbReference type="InterPro" id="IPR050109">
    <property type="entry name" value="HTH-type_TetR-like_transc_reg"/>
</dbReference>
<dbReference type="Proteomes" id="UP001301731">
    <property type="component" value="Chromosome"/>
</dbReference>
<dbReference type="PROSITE" id="PS50977">
    <property type="entry name" value="HTH_TETR_2"/>
    <property type="match status" value="1"/>
</dbReference>
<evidence type="ECO:0000313" key="7">
    <source>
        <dbReference type="Proteomes" id="UP001301731"/>
    </source>
</evidence>
<dbReference type="Pfam" id="PF00440">
    <property type="entry name" value="TetR_N"/>
    <property type="match status" value="1"/>
</dbReference>
<dbReference type="RefSeq" id="WP_318100335.1">
    <property type="nucleotide sequence ID" value="NZ_CP137573.1"/>
</dbReference>
<evidence type="ECO:0000256" key="3">
    <source>
        <dbReference type="ARBA" id="ARBA00023163"/>
    </source>
</evidence>
<name>A0ABZ0LKV4_9ACTN</name>
<proteinExistence type="predicted"/>
<keyword evidence="2 4" id="KW-0238">DNA-binding</keyword>
<reference evidence="6 7" key="1">
    <citation type="submission" date="2023-10" db="EMBL/GenBank/DDBJ databases">
        <title>The genome sequence of Streptomyces sp. HUAS YS2.</title>
        <authorList>
            <person name="Mo P."/>
        </authorList>
    </citation>
    <scope>NUCLEOTIDE SEQUENCE [LARGE SCALE GENOMIC DNA]</scope>
    <source>
        <strain evidence="6 7">HUAS YS2</strain>
    </source>
</reference>
<dbReference type="InterPro" id="IPR009057">
    <property type="entry name" value="Homeodomain-like_sf"/>
</dbReference>
<evidence type="ECO:0000256" key="2">
    <source>
        <dbReference type="ARBA" id="ARBA00023125"/>
    </source>
</evidence>
<feature type="domain" description="HTH tetR-type" evidence="5">
    <location>
        <begin position="8"/>
        <end position="68"/>
    </location>
</feature>
<keyword evidence="3" id="KW-0804">Transcription</keyword>
<dbReference type="EMBL" id="CP137573">
    <property type="protein sequence ID" value="WOX20111.1"/>
    <property type="molecule type" value="Genomic_DNA"/>
</dbReference>
<feature type="DNA-binding region" description="H-T-H motif" evidence="4">
    <location>
        <begin position="31"/>
        <end position="50"/>
    </location>
</feature>
<gene>
    <name evidence="6" type="ORF">R2D22_01360</name>
</gene>
<evidence type="ECO:0000256" key="4">
    <source>
        <dbReference type="PROSITE-ProRule" id="PRU00335"/>
    </source>
</evidence>